<evidence type="ECO:0000313" key="3">
    <source>
        <dbReference type="Proteomes" id="UP001596447"/>
    </source>
</evidence>
<evidence type="ECO:0000313" key="2">
    <source>
        <dbReference type="EMBL" id="MFC7199928.1"/>
    </source>
</evidence>
<dbReference type="InterPro" id="IPR056613">
    <property type="entry name" value="DUF7287"/>
</dbReference>
<gene>
    <name evidence="2" type="ORF">ACFQJ9_11005</name>
</gene>
<name>A0ABD5Z4K8_9EURY</name>
<sequence length="148" mass="15689">MRGQTTLDFAVGVSLFLVTVAFVFSFTPTLVAPFTADDGALALTADRSATQLVSDELGDADTPYVLEDEAVSTFFTEAQGNQTYVRERLGLDSSVGINVTLTTDGGGCPGSLSICRLGPAPPNGESVVAAWRIVWVADDRADLQVRVW</sequence>
<reference evidence="2 3" key="1">
    <citation type="journal article" date="2019" name="Int. J. Syst. Evol. Microbiol.">
        <title>The Global Catalogue of Microorganisms (GCM) 10K type strain sequencing project: providing services to taxonomists for standard genome sequencing and annotation.</title>
        <authorList>
            <consortium name="The Broad Institute Genomics Platform"/>
            <consortium name="The Broad Institute Genome Sequencing Center for Infectious Disease"/>
            <person name="Wu L."/>
            <person name="Ma J."/>
        </authorList>
    </citation>
    <scope>NUCLEOTIDE SEQUENCE [LARGE SCALE GENOMIC DNA]</scope>
    <source>
        <strain evidence="2 3">XZGYJ-43</strain>
    </source>
</reference>
<comment type="caution">
    <text evidence="2">The sequence shown here is derived from an EMBL/GenBank/DDBJ whole genome shotgun (WGS) entry which is preliminary data.</text>
</comment>
<feature type="transmembrane region" description="Helical" evidence="1">
    <location>
        <begin position="7"/>
        <end position="26"/>
    </location>
</feature>
<keyword evidence="1" id="KW-1133">Transmembrane helix</keyword>
<dbReference type="Pfam" id="PF23958">
    <property type="entry name" value="DUF7287"/>
    <property type="match status" value="1"/>
</dbReference>
<dbReference type="EMBL" id="JBHTAR010000011">
    <property type="protein sequence ID" value="MFC7199928.1"/>
    <property type="molecule type" value="Genomic_DNA"/>
</dbReference>
<organism evidence="2 3">
    <name type="scientific">Halospeciosus flavus</name>
    <dbReference type="NCBI Taxonomy" id="3032283"/>
    <lineage>
        <taxon>Archaea</taxon>
        <taxon>Methanobacteriati</taxon>
        <taxon>Methanobacteriota</taxon>
        <taxon>Stenosarchaea group</taxon>
        <taxon>Halobacteria</taxon>
        <taxon>Halobacteriales</taxon>
        <taxon>Halobacteriaceae</taxon>
        <taxon>Halospeciosus</taxon>
    </lineage>
</organism>
<keyword evidence="1" id="KW-0812">Transmembrane</keyword>
<accession>A0ABD5Z4K8</accession>
<keyword evidence="1" id="KW-0472">Membrane</keyword>
<protein>
    <submittedName>
        <fullName evidence="2">Uncharacterized protein</fullName>
    </submittedName>
</protein>
<dbReference type="AlphaFoldDB" id="A0ABD5Z4K8"/>
<dbReference type="RefSeq" id="WP_279529850.1">
    <property type="nucleotide sequence ID" value="NZ_CP122312.1"/>
</dbReference>
<evidence type="ECO:0000256" key="1">
    <source>
        <dbReference type="SAM" id="Phobius"/>
    </source>
</evidence>
<proteinExistence type="predicted"/>
<dbReference type="Proteomes" id="UP001596447">
    <property type="component" value="Unassembled WGS sequence"/>
</dbReference>
<keyword evidence="3" id="KW-1185">Reference proteome</keyword>